<comment type="caution">
    <text evidence="13">The sequence shown here is derived from an EMBL/GenBank/DDBJ whole genome shotgun (WGS) entry which is preliminary data.</text>
</comment>
<dbReference type="PANTHER" id="PTHR22777:SF17">
    <property type="entry name" value="UPF0053 PROTEIN SLL0260"/>
    <property type="match status" value="1"/>
</dbReference>
<accession>A0A8J3N4Q7</accession>
<keyword evidence="6 8" id="KW-0129">CBS domain</keyword>
<keyword evidence="3 9" id="KW-0812">Transmembrane</keyword>
<dbReference type="InterPro" id="IPR016169">
    <property type="entry name" value="FAD-bd_PCMH_sub2"/>
</dbReference>
<evidence type="ECO:0000313" key="14">
    <source>
        <dbReference type="Proteomes" id="UP000597444"/>
    </source>
</evidence>
<dbReference type="EMBL" id="BNJK01000001">
    <property type="protein sequence ID" value="GHO95590.1"/>
    <property type="molecule type" value="Genomic_DNA"/>
</dbReference>
<protein>
    <recommendedName>
        <fullName evidence="15">HlyC/CorC family transporter</fullName>
    </recommendedName>
</protein>
<dbReference type="RefSeq" id="WP_220206260.1">
    <property type="nucleotide sequence ID" value="NZ_BNJK01000001.1"/>
</dbReference>
<evidence type="ECO:0000256" key="8">
    <source>
        <dbReference type="PROSITE-ProRule" id="PRU00703"/>
    </source>
</evidence>
<keyword evidence="4" id="KW-0677">Repeat</keyword>
<gene>
    <name evidence="13" type="ORF">KSF_056380</name>
</gene>
<dbReference type="CDD" id="cd04590">
    <property type="entry name" value="CBS_pair_CorC_HlyC_assoc"/>
    <property type="match status" value="1"/>
</dbReference>
<evidence type="ECO:0000256" key="4">
    <source>
        <dbReference type="ARBA" id="ARBA00022737"/>
    </source>
</evidence>
<feature type="domain" description="CBS" evidence="11">
    <location>
        <begin position="221"/>
        <end position="280"/>
    </location>
</feature>
<dbReference type="GO" id="GO:0005886">
    <property type="term" value="C:plasma membrane"/>
    <property type="evidence" value="ECO:0007669"/>
    <property type="project" value="TreeGrafter"/>
</dbReference>
<dbReference type="Gene3D" id="3.10.580.10">
    <property type="entry name" value="CBS-domain"/>
    <property type="match status" value="1"/>
</dbReference>
<dbReference type="InterPro" id="IPR036318">
    <property type="entry name" value="FAD-bd_PCMH-like_sf"/>
</dbReference>
<organism evidence="13 14">
    <name type="scientific">Reticulibacter mediterranei</name>
    <dbReference type="NCBI Taxonomy" id="2778369"/>
    <lineage>
        <taxon>Bacteria</taxon>
        <taxon>Bacillati</taxon>
        <taxon>Chloroflexota</taxon>
        <taxon>Ktedonobacteria</taxon>
        <taxon>Ktedonobacterales</taxon>
        <taxon>Reticulibacteraceae</taxon>
        <taxon>Reticulibacter</taxon>
    </lineage>
</organism>
<comment type="subcellular location">
    <subcellularLocation>
        <location evidence="1">Membrane</location>
        <topology evidence="1">Multi-pass membrane protein</topology>
    </subcellularLocation>
</comment>
<evidence type="ECO:0000256" key="2">
    <source>
        <dbReference type="ARBA" id="ARBA00006337"/>
    </source>
</evidence>
<dbReference type="InterPro" id="IPR002550">
    <property type="entry name" value="CNNM"/>
</dbReference>
<feature type="transmembrane region" description="Helical" evidence="10">
    <location>
        <begin position="104"/>
        <end position="125"/>
    </location>
</feature>
<proteinExistence type="inferred from homology"/>
<dbReference type="SUPFAM" id="SSF54631">
    <property type="entry name" value="CBS-domain pair"/>
    <property type="match status" value="1"/>
</dbReference>
<dbReference type="Gene3D" id="3.30.465.10">
    <property type="match status" value="1"/>
</dbReference>
<dbReference type="PROSITE" id="PS51846">
    <property type="entry name" value="CNNM"/>
    <property type="match status" value="1"/>
</dbReference>
<dbReference type="InterPro" id="IPR000644">
    <property type="entry name" value="CBS_dom"/>
</dbReference>
<dbReference type="InterPro" id="IPR044751">
    <property type="entry name" value="Ion_transp-like_CBS"/>
</dbReference>
<dbReference type="Pfam" id="PF00571">
    <property type="entry name" value="CBS"/>
    <property type="match status" value="2"/>
</dbReference>
<dbReference type="InterPro" id="IPR046342">
    <property type="entry name" value="CBS_dom_sf"/>
</dbReference>
<evidence type="ECO:0000256" key="6">
    <source>
        <dbReference type="ARBA" id="ARBA00023122"/>
    </source>
</evidence>
<dbReference type="GO" id="GO:0050660">
    <property type="term" value="F:flavin adenine dinucleotide binding"/>
    <property type="evidence" value="ECO:0007669"/>
    <property type="project" value="InterPro"/>
</dbReference>
<feature type="transmembrane region" description="Helical" evidence="10">
    <location>
        <begin position="61"/>
        <end position="84"/>
    </location>
</feature>
<comment type="similarity">
    <text evidence="2">Belongs to the UPF0053 family.</text>
</comment>
<keyword evidence="5 9" id="KW-1133">Transmembrane helix</keyword>
<feature type="transmembrane region" description="Helical" evidence="10">
    <location>
        <begin position="6"/>
        <end position="30"/>
    </location>
</feature>
<dbReference type="SUPFAM" id="SSF56176">
    <property type="entry name" value="FAD-binding/transporter-associated domain-like"/>
    <property type="match status" value="1"/>
</dbReference>
<dbReference type="AlphaFoldDB" id="A0A8J3N4Q7"/>
<evidence type="ECO:0000256" key="1">
    <source>
        <dbReference type="ARBA" id="ARBA00004141"/>
    </source>
</evidence>
<keyword evidence="7 9" id="KW-0472">Membrane</keyword>
<sequence>MADFMGVEIIIIFVLILANGFFAASEIAIVSARRGRLQQQADLGKKGAQQALDLAENPDRFLSTVQIGISLISTLAAAFGGASISGPLAKWFTTIPPLAPYANTLALGSVVVLITYFSLILGELVPKRLALQTAERIATLVAPFMVTLSKIASPVVAMLTFSSNLVLRLLGQNVKRSQEVTEEDIVYLTHEATSSGAVEAGEEEFIERIFRFTDRPVNTIMTPRTEISAIEVDTPLDAVIETFLSSGNSRLPLYEDSLDNIVGVLYAKDLLQTRAQGGDVDLRKLARPPFFVSEYQHVDDLLTTFRRKGIHLAIVIDEYSQVIGLVTLEDVLEELVGEIQDEYDQPENNAFVRRDDGSWLVDAMTDQETVREKLGMPSLPANEHPNYHTLAGMILAHIGKIPVVGDKVVIDNFVFEIVDMDGRRIDKVLVRENKPVS</sequence>
<evidence type="ECO:0000313" key="13">
    <source>
        <dbReference type="EMBL" id="GHO95590.1"/>
    </source>
</evidence>
<evidence type="ECO:0000256" key="3">
    <source>
        <dbReference type="ARBA" id="ARBA00022692"/>
    </source>
</evidence>
<dbReference type="SMART" id="SM01091">
    <property type="entry name" value="CorC_HlyC"/>
    <property type="match status" value="1"/>
</dbReference>
<dbReference type="Proteomes" id="UP000597444">
    <property type="component" value="Unassembled WGS sequence"/>
</dbReference>
<keyword evidence="14" id="KW-1185">Reference proteome</keyword>
<dbReference type="PROSITE" id="PS51371">
    <property type="entry name" value="CBS"/>
    <property type="match status" value="2"/>
</dbReference>
<dbReference type="Pfam" id="PF03471">
    <property type="entry name" value="CorC_HlyC"/>
    <property type="match status" value="1"/>
</dbReference>
<evidence type="ECO:0000259" key="12">
    <source>
        <dbReference type="PROSITE" id="PS51846"/>
    </source>
</evidence>
<evidence type="ECO:0000256" key="7">
    <source>
        <dbReference type="ARBA" id="ARBA00023136"/>
    </source>
</evidence>
<dbReference type="SMART" id="SM00116">
    <property type="entry name" value="CBS"/>
    <property type="match status" value="2"/>
</dbReference>
<dbReference type="InterPro" id="IPR005170">
    <property type="entry name" value="Transptr-assoc_dom"/>
</dbReference>
<evidence type="ECO:0000259" key="11">
    <source>
        <dbReference type="PROSITE" id="PS51371"/>
    </source>
</evidence>
<reference evidence="13" key="1">
    <citation type="submission" date="2020-10" db="EMBL/GenBank/DDBJ databases">
        <title>Taxonomic study of unclassified bacteria belonging to the class Ktedonobacteria.</title>
        <authorList>
            <person name="Yabe S."/>
            <person name="Wang C.M."/>
            <person name="Zheng Y."/>
            <person name="Sakai Y."/>
            <person name="Cavaletti L."/>
            <person name="Monciardini P."/>
            <person name="Donadio S."/>
        </authorList>
    </citation>
    <scope>NUCLEOTIDE SEQUENCE</scope>
    <source>
        <strain evidence="13">ID150040</strain>
    </source>
</reference>
<feature type="transmembrane region" description="Helical" evidence="10">
    <location>
        <begin position="137"/>
        <end position="161"/>
    </location>
</feature>
<evidence type="ECO:0000256" key="9">
    <source>
        <dbReference type="PROSITE-ProRule" id="PRU01193"/>
    </source>
</evidence>
<name>A0A8J3N4Q7_9CHLR</name>
<dbReference type="Pfam" id="PF01595">
    <property type="entry name" value="CNNM"/>
    <property type="match status" value="1"/>
</dbReference>
<evidence type="ECO:0000256" key="10">
    <source>
        <dbReference type="SAM" id="Phobius"/>
    </source>
</evidence>
<evidence type="ECO:0000256" key="5">
    <source>
        <dbReference type="ARBA" id="ARBA00022989"/>
    </source>
</evidence>
<evidence type="ECO:0008006" key="15">
    <source>
        <dbReference type="Google" id="ProtNLM"/>
    </source>
</evidence>
<feature type="domain" description="CBS" evidence="11">
    <location>
        <begin position="285"/>
        <end position="342"/>
    </location>
</feature>
<feature type="domain" description="CNNM transmembrane" evidence="12">
    <location>
        <begin position="1"/>
        <end position="202"/>
    </location>
</feature>
<dbReference type="FunFam" id="3.10.580.10:FF:000002">
    <property type="entry name" value="Magnesium/cobalt efflux protein CorC"/>
    <property type="match status" value="1"/>
</dbReference>
<dbReference type="PANTHER" id="PTHR22777">
    <property type="entry name" value="HEMOLYSIN-RELATED"/>
    <property type="match status" value="1"/>
</dbReference>